<dbReference type="PANTHER" id="PTHR43420">
    <property type="entry name" value="ACETYLTRANSFERASE"/>
    <property type="match status" value="1"/>
</dbReference>
<feature type="domain" description="N-acetyltransferase" evidence="5">
    <location>
        <begin position="9"/>
        <end position="154"/>
    </location>
</feature>
<dbReference type="EMBL" id="VFOF01000001">
    <property type="protein sequence ID" value="TQL17744.1"/>
    <property type="molecule type" value="Genomic_DNA"/>
</dbReference>
<dbReference type="InterPro" id="IPR050680">
    <property type="entry name" value="YpeA/RimI_acetyltransf"/>
</dbReference>
<dbReference type="InterPro" id="IPR000182">
    <property type="entry name" value="GNAT_dom"/>
</dbReference>
<dbReference type="CDD" id="cd04301">
    <property type="entry name" value="NAT_SF"/>
    <property type="match status" value="1"/>
</dbReference>
<evidence type="ECO:0000259" key="5">
    <source>
        <dbReference type="PROSITE" id="PS51186"/>
    </source>
</evidence>
<accession>A0A542W2C5</accession>
<dbReference type="SUPFAM" id="SSF55729">
    <property type="entry name" value="Acyl-CoA N-acyltransferases (Nat)"/>
    <property type="match status" value="1"/>
</dbReference>
<dbReference type="AlphaFoldDB" id="A0A542W2C5"/>
<dbReference type="GO" id="GO:0008080">
    <property type="term" value="F:N-acetyltransferase activity"/>
    <property type="evidence" value="ECO:0007669"/>
    <property type="project" value="InterPro"/>
</dbReference>
<sequence length="158" mass="18149">MSDYPDDWAFLDQGDSLLDHVMTIMTEAFDPFYCEAWNRHQCSSIMGLPGVYGLVVIINKKPAGFLLSRTVFDECELLLLAVRPEFRRKGVAAALLKKLIEKAKSEDTKYIHLEVREKNPALNLYYHIGFREVGRRINYYKSLNGDLYNAITLSLIVI</sequence>
<evidence type="ECO:0000313" key="6">
    <source>
        <dbReference type="EMBL" id="TQL17744.1"/>
    </source>
</evidence>
<evidence type="ECO:0000313" key="7">
    <source>
        <dbReference type="Proteomes" id="UP000316887"/>
    </source>
</evidence>
<gene>
    <name evidence="6" type="ORF">FBY58_1347</name>
</gene>
<keyword evidence="3 6" id="KW-0808">Transferase</keyword>
<dbReference type="NCBIfam" id="TIGR01575">
    <property type="entry name" value="rimI"/>
    <property type="match status" value="1"/>
</dbReference>
<keyword evidence="4" id="KW-0012">Acyltransferase</keyword>
<comment type="similarity">
    <text evidence="1">Belongs to the acetyltransferase family. RimI subfamily.</text>
</comment>
<evidence type="ECO:0000256" key="1">
    <source>
        <dbReference type="ARBA" id="ARBA00005395"/>
    </source>
</evidence>
<evidence type="ECO:0000256" key="4">
    <source>
        <dbReference type="ARBA" id="ARBA00023315"/>
    </source>
</evidence>
<dbReference type="Pfam" id="PF00583">
    <property type="entry name" value="Acetyltransf_1"/>
    <property type="match status" value="1"/>
</dbReference>
<organism evidence="6 7">
    <name type="scientific">Zymomonas mobilis</name>
    <dbReference type="NCBI Taxonomy" id="542"/>
    <lineage>
        <taxon>Bacteria</taxon>
        <taxon>Pseudomonadati</taxon>
        <taxon>Pseudomonadota</taxon>
        <taxon>Alphaproteobacteria</taxon>
        <taxon>Sphingomonadales</taxon>
        <taxon>Zymomonadaceae</taxon>
        <taxon>Zymomonas</taxon>
    </lineage>
</organism>
<keyword evidence="2" id="KW-0963">Cytoplasm</keyword>
<reference evidence="6 7" key="1">
    <citation type="submission" date="2019-06" db="EMBL/GenBank/DDBJ databases">
        <title>Genome sequencing of Zymomonas mobilis strains for genetic engineering and biofuel applications.</title>
        <authorList>
            <person name="Teravest M."/>
        </authorList>
    </citation>
    <scope>NUCLEOTIDE SEQUENCE [LARGE SCALE GENOMIC DNA]</scope>
    <source>
        <strain evidence="6 7">AN0101</strain>
    </source>
</reference>
<dbReference type="RefSeq" id="WP_141920107.1">
    <property type="nucleotide sequence ID" value="NZ_VFOF01000001.1"/>
</dbReference>
<comment type="caution">
    <text evidence="6">The sequence shown here is derived from an EMBL/GenBank/DDBJ whole genome shotgun (WGS) entry which is preliminary data.</text>
</comment>
<dbReference type="InterPro" id="IPR016181">
    <property type="entry name" value="Acyl_CoA_acyltransferase"/>
</dbReference>
<dbReference type="PROSITE" id="PS51186">
    <property type="entry name" value="GNAT"/>
    <property type="match status" value="1"/>
</dbReference>
<name>A0A542W2C5_ZYMMB</name>
<dbReference type="Proteomes" id="UP000316887">
    <property type="component" value="Unassembled WGS sequence"/>
</dbReference>
<evidence type="ECO:0000256" key="2">
    <source>
        <dbReference type="ARBA" id="ARBA00022490"/>
    </source>
</evidence>
<dbReference type="Gene3D" id="3.40.630.30">
    <property type="match status" value="1"/>
</dbReference>
<dbReference type="InterPro" id="IPR006464">
    <property type="entry name" value="AcTrfase_RimI/Ard1"/>
</dbReference>
<evidence type="ECO:0000256" key="3">
    <source>
        <dbReference type="ARBA" id="ARBA00022679"/>
    </source>
</evidence>
<dbReference type="OrthoDB" id="9804026at2"/>
<dbReference type="PANTHER" id="PTHR43420:SF12">
    <property type="entry name" value="N-ACETYLTRANSFERASE DOMAIN-CONTAINING PROTEIN"/>
    <property type="match status" value="1"/>
</dbReference>
<proteinExistence type="inferred from homology"/>
<protein>
    <submittedName>
        <fullName evidence="6">Ribosomal-protein-alanine N-acetyltransferase</fullName>
    </submittedName>
</protein>